<name>A0ABV0SUB0_9TELE</name>
<gene>
    <name evidence="1" type="ORF">ILYODFUR_005084</name>
</gene>
<evidence type="ECO:0000313" key="1">
    <source>
        <dbReference type="EMBL" id="MEQ2224199.1"/>
    </source>
</evidence>
<dbReference type="Proteomes" id="UP001482620">
    <property type="component" value="Unassembled WGS sequence"/>
</dbReference>
<protein>
    <submittedName>
        <fullName evidence="1">Uncharacterized protein</fullName>
    </submittedName>
</protein>
<organism evidence="1 2">
    <name type="scientific">Ilyodon furcidens</name>
    <name type="common">goldbreast splitfin</name>
    <dbReference type="NCBI Taxonomy" id="33524"/>
    <lineage>
        <taxon>Eukaryota</taxon>
        <taxon>Metazoa</taxon>
        <taxon>Chordata</taxon>
        <taxon>Craniata</taxon>
        <taxon>Vertebrata</taxon>
        <taxon>Euteleostomi</taxon>
        <taxon>Actinopterygii</taxon>
        <taxon>Neopterygii</taxon>
        <taxon>Teleostei</taxon>
        <taxon>Neoteleostei</taxon>
        <taxon>Acanthomorphata</taxon>
        <taxon>Ovalentaria</taxon>
        <taxon>Atherinomorphae</taxon>
        <taxon>Cyprinodontiformes</taxon>
        <taxon>Goodeidae</taxon>
        <taxon>Ilyodon</taxon>
    </lineage>
</organism>
<dbReference type="EMBL" id="JAHRIQ010011875">
    <property type="protein sequence ID" value="MEQ2224199.1"/>
    <property type="molecule type" value="Genomic_DNA"/>
</dbReference>
<accession>A0ABV0SUB0</accession>
<proteinExistence type="predicted"/>
<keyword evidence="2" id="KW-1185">Reference proteome</keyword>
<reference evidence="1 2" key="1">
    <citation type="submission" date="2021-06" db="EMBL/GenBank/DDBJ databases">
        <authorList>
            <person name="Palmer J.M."/>
        </authorList>
    </citation>
    <scope>NUCLEOTIDE SEQUENCE [LARGE SCALE GENOMIC DNA]</scope>
    <source>
        <strain evidence="2">if_2019</strain>
        <tissue evidence="1">Muscle</tissue>
    </source>
</reference>
<comment type="caution">
    <text evidence="1">The sequence shown here is derived from an EMBL/GenBank/DDBJ whole genome shotgun (WGS) entry which is preliminary data.</text>
</comment>
<sequence>MRRRVEVSWPLQQPRLIMQGSYWPASAERYRHYCFEKNASVFSVPTPVLQENYSSFSSTLFGAVCVRRCTNETLHVD</sequence>
<evidence type="ECO:0000313" key="2">
    <source>
        <dbReference type="Proteomes" id="UP001482620"/>
    </source>
</evidence>